<accession>A0A4Q7KQX3</accession>
<keyword evidence="2 4" id="KW-0238">DNA-binding</keyword>
<dbReference type="EMBL" id="SGWQ01000004">
    <property type="protein sequence ID" value="RZS38874.1"/>
    <property type="molecule type" value="Genomic_DNA"/>
</dbReference>
<evidence type="ECO:0000313" key="6">
    <source>
        <dbReference type="EMBL" id="RZS38874.1"/>
    </source>
</evidence>
<dbReference type="Gene3D" id="1.10.357.10">
    <property type="entry name" value="Tetracycline Repressor, domain 2"/>
    <property type="match status" value="1"/>
</dbReference>
<protein>
    <submittedName>
        <fullName evidence="6">TetR family transcriptional regulator</fullName>
    </submittedName>
</protein>
<evidence type="ECO:0000256" key="4">
    <source>
        <dbReference type="PROSITE-ProRule" id="PRU00335"/>
    </source>
</evidence>
<dbReference type="RefSeq" id="WP_130344492.1">
    <property type="nucleotide sequence ID" value="NZ_SGWQ01000004.1"/>
</dbReference>
<organism evidence="6 7">
    <name type="scientific">Herbihabitans rhizosphaerae</name>
    <dbReference type="NCBI Taxonomy" id="1872711"/>
    <lineage>
        <taxon>Bacteria</taxon>
        <taxon>Bacillati</taxon>
        <taxon>Actinomycetota</taxon>
        <taxon>Actinomycetes</taxon>
        <taxon>Pseudonocardiales</taxon>
        <taxon>Pseudonocardiaceae</taxon>
        <taxon>Herbihabitans</taxon>
    </lineage>
</organism>
<dbReference type="SUPFAM" id="SSF46689">
    <property type="entry name" value="Homeodomain-like"/>
    <property type="match status" value="1"/>
</dbReference>
<dbReference type="Pfam" id="PF00440">
    <property type="entry name" value="TetR_N"/>
    <property type="match status" value="1"/>
</dbReference>
<keyword evidence="7" id="KW-1185">Reference proteome</keyword>
<keyword evidence="1" id="KW-0805">Transcription regulation</keyword>
<feature type="domain" description="HTH tetR-type" evidence="5">
    <location>
        <begin position="15"/>
        <end position="75"/>
    </location>
</feature>
<proteinExistence type="predicted"/>
<evidence type="ECO:0000313" key="7">
    <source>
        <dbReference type="Proteomes" id="UP000294257"/>
    </source>
</evidence>
<dbReference type="PANTHER" id="PTHR30055">
    <property type="entry name" value="HTH-TYPE TRANSCRIPTIONAL REGULATOR RUTR"/>
    <property type="match status" value="1"/>
</dbReference>
<reference evidence="6 7" key="1">
    <citation type="submission" date="2019-02" db="EMBL/GenBank/DDBJ databases">
        <title>Genomic Encyclopedia of Type Strains, Phase IV (KMG-IV): sequencing the most valuable type-strain genomes for metagenomic binning, comparative biology and taxonomic classification.</title>
        <authorList>
            <person name="Goeker M."/>
        </authorList>
    </citation>
    <scope>NUCLEOTIDE SEQUENCE [LARGE SCALE GENOMIC DNA]</scope>
    <source>
        <strain evidence="6 7">DSM 101727</strain>
    </source>
</reference>
<dbReference type="PRINTS" id="PR00455">
    <property type="entry name" value="HTHTETR"/>
</dbReference>
<sequence length="213" mass="23658">MSPVKDEGKRAVKARATRGKIVDAARELFVEHGYGATNLQDVADRAGVAVQTIYFVFRNKRALLKELVDTTIAGDDAPIATMDRPWFRNALAAETAEEHLRAHVRGTAAVLARVAPIMKMLEAAATTDPEIVELWPAESDPRYVVQTAAAESLITKEGARQDITARHAADMLYAMLSPELYLLLVRDRGWGARRWEHWVLDTLRPQLCAAWLG</sequence>
<dbReference type="GO" id="GO:0000976">
    <property type="term" value="F:transcription cis-regulatory region binding"/>
    <property type="evidence" value="ECO:0007669"/>
    <property type="project" value="TreeGrafter"/>
</dbReference>
<dbReference type="InterPro" id="IPR001647">
    <property type="entry name" value="HTH_TetR"/>
</dbReference>
<evidence type="ECO:0000256" key="1">
    <source>
        <dbReference type="ARBA" id="ARBA00023015"/>
    </source>
</evidence>
<dbReference type="AlphaFoldDB" id="A0A4Q7KQX3"/>
<evidence type="ECO:0000256" key="2">
    <source>
        <dbReference type="ARBA" id="ARBA00023125"/>
    </source>
</evidence>
<dbReference type="PANTHER" id="PTHR30055:SF234">
    <property type="entry name" value="HTH-TYPE TRANSCRIPTIONAL REGULATOR BETI"/>
    <property type="match status" value="1"/>
</dbReference>
<dbReference type="SUPFAM" id="SSF48498">
    <property type="entry name" value="Tetracyclin repressor-like, C-terminal domain"/>
    <property type="match status" value="1"/>
</dbReference>
<evidence type="ECO:0000256" key="3">
    <source>
        <dbReference type="ARBA" id="ARBA00023163"/>
    </source>
</evidence>
<dbReference type="InterPro" id="IPR050109">
    <property type="entry name" value="HTH-type_TetR-like_transc_reg"/>
</dbReference>
<dbReference type="InterPro" id="IPR009057">
    <property type="entry name" value="Homeodomain-like_sf"/>
</dbReference>
<evidence type="ECO:0000259" key="5">
    <source>
        <dbReference type="PROSITE" id="PS50977"/>
    </source>
</evidence>
<dbReference type="Proteomes" id="UP000294257">
    <property type="component" value="Unassembled WGS sequence"/>
</dbReference>
<name>A0A4Q7KQX3_9PSEU</name>
<dbReference type="OrthoDB" id="4823039at2"/>
<comment type="caution">
    <text evidence="6">The sequence shown here is derived from an EMBL/GenBank/DDBJ whole genome shotgun (WGS) entry which is preliminary data.</text>
</comment>
<gene>
    <name evidence="6" type="ORF">EV193_10485</name>
</gene>
<feature type="DNA-binding region" description="H-T-H motif" evidence="4">
    <location>
        <begin position="38"/>
        <end position="57"/>
    </location>
</feature>
<keyword evidence="3" id="KW-0804">Transcription</keyword>
<dbReference type="GO" id="GO:0003700">
    <property type="term" value="F:DNA-binding transcription factor activity"/>
    <property type="evidence" value="ECO:0007669"/>
    <property type="project" value="TreeGrafter"/>
</dbReference>
<dbReference type="InterPro" id="IPR036271">
    <property type="entry name" value="Tet_transcr_reg_TetR-rel_C_sf"/>
</dbReference>
<dbReference type="PROSITE" id="PS50977">
    <property type="entry name" value="HTH_TETR_2"/>
    <property type="match status" value="1"/>
</dbReference>
<dbReference type="Gene3D" id="1.10.10.60">
    <property type="entry name" value="Homeodomain-like"/>
    <property type="match status" value="1"/>
</dbReference>